<evidence type="ECO:0000256" key="6">
    <source>
        <dbReference type="ARBA" id="ARBA00022692"/>
    </source>
</evidence>
<keyword evidence="14" id="KW-0961">Cell wall biogenesis/degradation</keyword>
<keyword evidence="9 14" id="KW-0472">Membrane</keyword>
<comment type="catalytic activity">
    <reaction evidence="13 14">
        <text>di-trans,octa-cis-undecaprenyl diphosphate + H2O = di-trans,octa-cis-undecaprenyl phosphate + phosphate + H(+)</text>
        <dbReference type="Rhea" id="RHEA:28094"/>
        <dbReference type="ChEBI" id="CHEBI:15377"/>
        <dbReference type="ChEBI" id="CHEBI:15378"/>
        <dbReference type="ChEBI" id="CHEBI:43474"/>
        <dbReference type="ChEBI" id="CHEBI:58405"/>
        <dbReference type="ChEBI" id="CHEBI:60392"/>
        <dbReference type="EC" id="3.6.1.27"/>
    </reaction>
</comment>
<dbReference type="GO" id="GO:0050380">
    <property type="term" value="F:undecaprenyl-diphosphatase activity"/>
    <property type="evidence" value="ECO:0007669"/>
    <property type="project" value="UniProtKB-UniRule"/>
</dbReference>
<feature type="transmembrane region" description="Helical" evidence="14">
    <location>
        <begin position="265"/>
        <end position="287"/>
    </location>
</feature>
<evidence type="ECO:0000313" key="16">
    <source>
        <dbReference type="Proteomes" id="UP000178583"/>
    </source>
</evidence>
<dbReference type="InterPro" id="IPR003824">
    <property type="entry name" value="UppP"/>
</dbReference>
<evidence type="ECO:0000256" key="14">
    <source>
        <dbReference type="HAMAP-Rule" id="MF_01006"/>
    </source>
</evidence>
<gene>
    <name evidence="14" type="primary">uppP</name>
    <name evidence="15" type="ORF">A2215_03560</name>
</gene>
<evidence type="ECO:0000256" key="10">
    <source>
        <dbReference type="ARBA" id="ARBA00023251"/>
    </source>
</evidence>
<evidence type="ECO:0000256" key="8">
    <source>
        <dbReference type="ARBA" id="ARBA00022989"/>
    </source>
</evidence>
<dbReference type="GO" id="GO:0071555">
    <property type="term" value="P:cell wall organization"/>
    <property type="evidence" value="ECO:0007669"/>
    <property type="project" value="UniProtKB-KW"/>
</dbReference>
<feature type="transmembrane region" description="Helical" evidence="14">
    <location>
        <begin position="134"/>
        <end position="155"/>
    </location>
</feature>
<feature type="transmembrane region" description="Helical" evidence="14">
    <location>
        <begin position="109"/>
        <end position="128"/>
    </location>
</feature>
<dbReference type="GO" id="GO:0046677">
    <property type="term" value="P:response to antibiotic"/>
    <property type="evidence" value="ECO:0007669"/>
    <property type="project" value="UniProtKB-UniRule"/>
</dbReference>
<evidence type="ECO:0000256" key="5">
    <source>
        <dbReference type="ARBA" id="ARBA00022475"/>
    </source>
</evidence>
<feature type="transmembrane region" description="Helical" evidence="14">
    <location>
        <begin position="208"/>
        <end position="226"/>
    </location>
</feature>
<evidence type="ECO:0000313" key="15">
    <source>
        <dbReference type="EMBL" id="OGD65435.1"/>
    </source>
</evidence>
<comment type="subcellular location">
    <subcellularLocation>
        <location evidence="1 14">Cell membrane</location>
        <topology evidence="1 14">Multi-pass membrane protein</topology>
    </subcellularLocation>
</comment>
<evidence type="ECO:0000256" key="2">
    <source>
        <dbReference type="ARBA" id="ARBA00010621"/>
    </source>
</evidence>
<reference evidence="15 16" key="1">
    <citation type="journal article" date="2016" name="Nat. Commun.">
        <title>Thousands of microbial genomes shed light on interconnected biogeochemical processes in an aquifer system.</title>
        <authorList>
            <person name="Anantharaman K."/>
            <person name="Brown C.T."/>
            <person name="Hug L.A."/>
            <person name="Sharon I."/>
            <person name="Castelle C.J."/>
            <person name="Probst A.J."/>
            <person name="Thomas B.C."/>
            <person name="Singh A."/>
            <person name="Wilkins M.J."/>
            <person name="Karaoz U."/>
            <person name="Brodie E.L."/>
            <person name="Williams K.H."/>
            <person name="Hubbard S.S."/>
            <person name="Banfield J.F."/>
        </authorList>
    </citation>
    <scope>NUCLEOTIDE SEQUENCE [LARGE SCALE GENOMIC DNA]</scope>
</reference>
<comment type="caution">
    <text evidence="15">The sequence shown here is derived from an EMBL/GenBank/DDBJ whole genome shotgun (WGS) entry which is preliminary data.</text>
</comment>
<evidence type="ECO:0000256" key="1">
    <source>
        <dbReference type="ARBA" id="ARBA00004651"/>
    </source>
</evidence>
<dbReference type="PANTHER" id="PTHR30622">
    <property type="entry name" value="UNDECAPRENYL-DIPHOSPHATASE"/>
    <property type="match status" value="1"/>
</dbReference>
<proteinExistence type="inferred from homology"/>
<protein>
    <recommendedName>
        <fullName evidence="4 14">Undecaprenyl-diphosphatase</fullName>
        <ecNumber evidence="3 14">3.6.1.27</ecNumber>
    </recommendedName>
    <alternativeName>
        <fullName evidence="12 14">Bacitracin resistance protein</fullName>
    </alternativeName>
    <alternativeName>
        <fullName evidence="11 14">Undecaprenyl pyrophosphate phosphatase</fullName>
    </alternativeName>
</protein>
<dbReference type="EMBL" id="MEZY01000011">
    <property type="protein sequence ID" value="OGD65435.1"/>
    <property type="molecule type" value="Genomic_DNA"/>
</dbReference>
<comment type="miscellaneous">
    <text evidence="14">Bacitracin is thought to be involved in the inhibition of peptidoglycan synthesis by sequestering undecaprenyl diphosphate, thereby reducing the pool of lipid carrier available.</text>
</comment>
<dbReference type="Proteomes" id="UP000178583">
    <property type="component" value="Unassembled WGS sequence"/>
</dbReference>
<dbReference type="STRING" id="1797472.A2215_03560"/>
<feature type="transmembrane region" description="Helical" evidence="14">
    <location>
        <begin position="45"/>
        <end position="67"/>
    </location>
</feature>
<keyword evidence="10 14" id="KW-0046">Antibiotic resistance</keyword>
<dbReference type="PANTHER" id="PTHR30622:SF4">
    <property type="entry name" value="UNDECAPRENYL-DIPHOSPHATASE"/>
    <property type="match status" value="1"/>
</dbReference>
<name>A0A1F5EDJ1_9BACT</name>
<comment type="similarity">
    <text evidence="2 14">Belongs to the UppP family.</text>
</comment>
<keyword evidence="8 14" id="KW-1133">Transmembrane helix</keyword>
<dbReference type="GO" id="GO:0008360">
    <property type="term" value="P:regulation of cell shape"/>
    <property type="evidence" value="ECO:0007669"/>
    <property type="project" value="UniProtKB-KW"/>
</dbReference>
<organism evidence="15 16">
    <name type="scientific">Candidatus Berkelbacteria bacterium RIFOXYA2_FULL_43_10</name>
    <dbReference type="NCBI Taxonomy" id="1797472"/>
    <lineage>
        <taxon>Bacteria</taxon>
        <taxon>Candidatus Berkelbacteria</taxon>
    </lineage>
</organism>
<dbReference type="AlphaFoldDB" id="A0A1F5EDJ1"/>
<evidence type="ECO:0000256" key="3">
    <source>
        <dbReference type="ARBA" id="ARBA00012374"/>
    </source>
</evidence>
<evidence type="ECO:0000256" key="7">
    <source>
        <dbReference type="ARBA" id="ARBA00022801"/>
    </source>
</evidence>
<dbReference type="Pfam" id="PF02673">
    <property type="entry name" value="BacA"/>
    <property type="match status" value="1"/>
</dbReference>
<accession>A0A1F5EDJ1</accession>
<feature type="transmembrane region" description="Helical" evidence="14">
    <location>
        <begin position="238"/>
        <end position="259"/>
    </location>
</feature>
<dbReference type="GO" id="GO:0005886">
    <property type="term" value="C:plasma membrane"/>
    <property type="evidence" value="ECO:0007669"/>
    <property type="project" value="UniProtKB-SubCell"/>
</dbReference>
<comment type="function">
    <text evidence="14">Catalyzes the dephosphorylation of undecaprenyl diphosphate (UPP). Confers resistance to bacitracin.</text>
</comment>
<keyword evidence="5 14" id="KW-1003">Cell membrane</keyword>
<evidence type="ECO:0000256" key="9">
    <source>
        <dbReference type="ARBA" id="ARBA00023136"/>
    </source>
</evidence>
<evidence type="ECO:0000256" key="11">
    <source>
        <dbReference type="ARBA" id="ARBA00032707"/>
    </source>
</evidence>
<evidence type="ECO:0000256" key="4">
    <source>
        <dbReference type="ARBA" id="ARBA00021581"/>
    </source>
</evidence>
<keyword evidence="14" id="KW-0573">Peptidoglycan synthesis</keyword>
<sequence length="288" mass="31905">MEYLQSLALGTIQGITEFLPISSSGHLVLTPYIFGWDYRGLSFDVALHLGTLLAIVIYFWNDIVIIVKNSRHSKLDLESRNDGILNQVQDDNPKTSNSQLATSNFPTNFLWQILVATIPAIIVGYFLSDIVDKYLHSPLLIALNLAIFGLLLWLSDRYARKSYQLSAISYQLTFVIGLFQAIALMPGVSRSGITMTAGRFLGFSKENSARLSFIIGIPATAGAFAYEALKLTRGDINLANLLAVAVTTLVGFFAIKYLLQYLRRGSFAVFAVYRILLALVVALLYFLS</sequence>
<keyword evidence="6 14" id="KW-0812">Transmembrane</keyword>
<dbReference type="HAMAP" id="MF_01006">
    <property type="entry name" value="Undec_diphosphatase"/>
    <property type="match status" value="1"/>
</dbReference>
<evidence type="ECO:0000256" key="12">
    <source>
        <dbReference type="ARBA" id="ARBA00032932"/>
    </source>
</evidence>
<dbReference type="EC" id="3.6.1.27" evidence="3 14"/>
<keyword evidence="7 14" id="KW-0378">Hydrolase</keyword>
<feature type="transmembrane region" description="Helical" evidence="14">
    <location>
        <begin position="167"/>
        <end position="188"/>
    </location>
</feature>
<evidence type="ECO:0000256" key="13">
    <source>
        <dbReference type="ARBA" id="ARBA00047594"/>
    </source>
</evidence>
<dbReference type="GO" id="GO:0009252">
    <property type="term" value="P:peptidoglycan biosynthetic process"/>
    <property type="evidence" value="ECO:0007669"/>
    <property type="project" value="UniProtKB-KW"/>
</dbReference>
<keyword evidence="14" id="KW-0133">Cell shape</keyword>